<evidence type="ECO:0000313" key="3">
    <source>
        <dbReference type="Proteomes" id="UP001281761"/>
    </source>
</evidence>
<accession>A0ABQ9YCB5</accession>
<comment type="caution">
    <text evidence="2">The sequence shown here is derived from an EMBL/GenBank/DDBJ whole genome shotgun (WGS) entry which is preliminary data.</text>
</comment>
<name>A0ABQ9YCB5_9EUKA</name>
<sequence>MTHPTTSLPSSDSGTQSTSFTTTTASPPPTTLSMPLSSSQPSTNESSNSFLSSFSKTASTIQSGLASSLPPTVSSASTTDPPREGQNSVVINPLPTPASGQAQSIQLHPTSPYVLTLPSASSSSNFSSFTSDFSTIFTVPDSNSGANSFNQSRSSAFYTYSTIPNSNPRFVTPGESSLSSFSLSHSFSTSFAASDNLNREPLSLNSIKGRMARAGVSAEEDLSEVVCLFDSNLRLIRRVKGAKQTMLCLSHRCLPCGSLFMASQRNYQKGLSSFGVKQRQEIFRLKEMNDEVANPNGVLLRSTNFGSPSDSIQFGIVSAVHIECFLFLCLVKHVVERVVHTQFWAVAENRNAVLVGVESLDDIWRIIGMLSNRKMNGEFIVIEFAAFER</sequence>
<evidence type="ECO:0000256" key="1">
    <source>
        <dbReference type="SAM" id="MobiDB-lite"/>
    </source>
</evidence>
<organism evidence="2 3">
    <name type="scientific">Blattamonas nauphoetae</name>
    <dbReference type="NCBI Taxonomy" id="2049346"/>
    <lineage>
        <taxon>Eukaryota</taxon>
        <taxon>Metamonada</taxon>
        <taxon>Preaxostyla</taxon>
        <taxon>Oxymonadida</taxon>
        <taxon>Blattamonas</taxon>
    </lineage>
</organism>
<evidence type="ECO:0000313" key="2">
    <source>
        <dbReference type="EMBL" id="KAK2961249.1"/>
    </source>
</evidence>
<feature type="compositionally biased region" description="Low complexity" evidence="1">
    <location>
        <begin position="1"/>
        <end position="60"/>
    </location>
</feature>
<keyword evidence="3" id="KW-1185">Reference proteome</keyword>
<feature type="compositionally biased region" description="Polar residues" evidence="1">
    <location>
        <begin position="61"/>
        <end position="90"/>
    </location>
</feature>
<reference evidence="2 3" key="1">
    <citation type="journal article" date="2022" name="bioRxiv">
        <title>Genomics of Preaxostyla Flagellates Illuminates Evolutionary Transitions and the Path Towards Mitochondrial Loss.</title>
        <authorList>
            <person name="Novak L.V.F."/>
            <person name="Treitli S.C."/>
            <person name="Pyrih J."/>
            <person name="Halakuc P."/>
            <person name="Pipaliya S.V."/>
            <person name="Vacek V."/>
            <person name="Brzon O."/>
            <person name="Soukal P."/>
            <person name="Eme L."/>
            <person name="Dacks J.B."/>
            <person name="Karnkowska A."/>
            <person name="Elias M."/>
            <person name="Hampl V."/>
        </authorList>
    </citation>
    <scope>NUCLEOTIDE SEQUENCE [LARGE SCALE GENOMIC DNA]</scope>
    <source>
        <strain evidence="2">NAU3</strain>
        <tissue evidence="2">Gut</tissue>
    </source>
</reference>
<gene>
    <name evidence="2" type="ORF">BLNAU_3695</name>
</gene>
<dbReference type="EMBL" id="JARBJD010000017">
    <property type="protein sequence ID" value="KAK2961249.1"/>
    <property type="molecule type" value="Genomic_DNA"/>
</dbReference>
<feature type="region of interest" description="Disordered" evidence="1">
    <location>
        <begin position="1"/>
        <end position="103"/>
    </location>
</feature>
<protein>
    <submittedName>
        <fullName evidence="2">Uncharacterized protein</fullName>
    </submittedName>
</protein>
<proteinExistence type="predicted"/>
<dbReference type="Proteomes" id="UP001281761">
    <property type="component" value="Unassembled WGS sequence"/>
</dbReference>